<keyword evidence="2" id="KW-1185">Reference proteome</keyword>
<dbReference type="AlphaFoldDB" id="A0A8T1S4N0"/>
<sequence>LCAPLTQRRPDPPKPSMARAQLLTASALFCLVLGASNLRCRQCLLEEPYLGLPPRILAVHQYGRASA</sequence>
<reference evidence="1 2" key="1">
    <citation type="journal article" date="2020" name="G3 (Bethesda)">
        <title>Draft Genome of the Common Snapping Turtle, Chelydra serpentina, a Model for Phenotypic Plasticity in Reptiles.</title>
        <authorList>
            <person name="Das D."/>
            <person name="Singh S.K."/>
            <person name="Bierstedt J."/>
            <person name="Erickson A."/>
            <person name="Galli G.L.J."/>
            <person name="Crossley D.A. 2nd"/>
            <person name="Rhen T."/>
        </authorList>
    </citation>
    <scope>NUCLEOTIDE SEQUENCE [LARGE SCALE GENOMIC DNA]</scope>
    <source>
        <strain evidence="1">KW</strain>
    </source>
</reference>
<accession>A0A8T1S4N0</accession>
<comment type="caution">
    <text evidence="1">The sequence shown here is derived from an EMBL/GenBank/DDBJ whole genome shotgun (WGS) entry which is preliminary data.</text>
</comment>
<dbReference type="OrthoDB" id="10306189at2759"/>
<dbReference type="Proteomes" id="UP000765507">
    <property type="component" value="Unassembled WGS sequence"/>
</dbReference>
<evidence type="ECO:0000313" key="2">
    <source>
        <dbReference type="Proteomes" id="UP000765507"/>
    </source>
</evidence>
<gene>
    <name evidence="1" type="primary">LY6G5B</name>
    <name evidence="1" type="ORF">G0U57_019897</name>
</gene>
<name>A0A8T1S4N0_CHESE</name>
<organism evidence="1 2">
    <name type="scientific">Chelydra serpentina</name>
    <name type="common">Snapping turtle</name>
    <name type="synonym">Testudo serpentina</name>
    <dbReference type="NCBI Taxonomy" id="8475"/>
    <lineage>
        <taxon>Eukaryota</taxon>
        <taxon>Metazoa</taxon>
        <taxon>Chordata</taxon>
        <taxon>Craniata</taxon>
        <taxon>Vertebrata</taxon>
        <taxon>Euteleostomi</taxon>
        <taxon>Archelosauria</taxon>
        <taxon>Testudinata</taxon>
        <taxon>Testudines</taxon>
        <taxon>Cryptodira</taxon>
        <taxon>Durocryptodira</taxon>
        <taxon>Americhelydia</taxon>
        <taxon>Chelydroidea</taxon>
        <taxon>Chelydridae</taxon>
        <taxon>Chelydra</taxon>
    </lineage>
</organism>
<feature type="non-terminal residue" evidence="1">
    <location>
        <position position="1"/>
    </location>
</feature>
<proteinExistence type="predicted"/>
<dbReference type="EMBL" id="JAHGAV010000802">
    <property type="protein sequence ID" value="KAG6923677.1"/>
    <property type="molecule type" value="Genomic_DNA"/>
</dbReference>
<protein>
    <submittedName>
        <fullName evidence="1">Lymphocyte antigen 6 complex, locus G5B</fullName>
    </submittedName>
</protein>
<evidence type="ECO:0000313" key="1">
    <source>
        <dbReference type="EMBL" id="KAG6923677.1"/>
    </source>
</evidence>